<name>A0A0J8R8X6_COCIT</name>
<evidence type="ECO:0000313" key="1">
    <source>
        <dbReference type="EMBL" id="KMU81346.1"/>
    </source>
</evidence>
<dbReference type="Proteomes" id="UP000054559">
    <property type="component" value="Unassembled WGS sequence"/>
</dbReference>
<dbReference type="STRING" id="454286.A0A0J8R8X6"/>
<reference evidence="2" key="1">
    <citation type="journal article" date="2010" name="Genome Res.">
        <title>Population genomic sequencing of Coccidioides fungi reveals recent hybridization and transposon control.</title>
        <authorList>
            <person name="Neafsey D.E."/>
            <person name="Barker B.M."/>
            <person name="Sharpton T.J."/>
            <person name="Stajich J.E."/>
            <person name="Park D.J."/>
            <person name="Whiston E."/>
            <person name="Hung C.-Y."/>
            <person name="McMahan C."/>
            <person name="White J."/>
            <person name="Sykes S."/>
            <person name="Heiman D."/>
            <person name="Young S."/>
            <person name="Zeng Q."/>
            <person name="Abouelleil A."/>
            <person name="Aftuck L."/>
            <person name="Bessette D."/>
            <person name="Brown A."/>
            <person name="FitzGerald M."/>
            <person name="Lui A."/>
            <person name="Macdonald J.P."/>
            <person name="Priest M."/>
            <person name="Orbach M.J."/>
            <person name="Galgiani J.N."/>
            <person name="Kirkland T.N."/>
            <person name="Cole G.T."/>
            <person name="Birren B.W."/>
            <person name="Henn M.R."/>
            <person name="Taylor J.W."/>
            <person name="Rounsley S.D."/>
        </authorList>
    </citation>
    <scope>NUCLEOTIDE SEQUENCE [LARGE SCALE GENOMIC DNA]</scope>
    <source>
        <strain evidence="2">RMSCC 3703</strain>
    </source>
</reference>
<gene>
    <name evidence="1" type="ORF">CISG_08991</name>
</gene>
<dbReference type="EMBL" id="DS268198">
    <property type="protein sequence ID" value="KMU81346.1"/>
    <property type="molecule type" value="Genomic_DNA"/>
</dbReference>
<accession>A0A0J8R8X6</accession>
<evidence type="ECO:0000313" key="2">
    <source>
        <dbReference type="Proteomes" id="UP000054559"/>
    </source>
</evidence>
<organism evidence="1 2">
    <name type="scientific">Coccidioides immitis RMSCC 3703</name>
    <dbReference type="NCBI Taxonomy" id="454286"/>
    <lineage>
        <taxon>Eukaryota</taxon>
        <taxon>Fungi</taxon>
        <taxon>Dikarya</taxon>
        <taxon>Ascomycota</taxon>
        <taxon>Pezizomycotina</taxon>
        <taxon>Eurotiomycetes</taxon>
        <taxon>Eurotiomycetidae</taxon>
        <taxon>Onygenales</taxon>
        <taxon>Onygenaceae</taxon>
        <taxon>Coccidioides</taxon>
    </lineage>
</organism>
<dbReference type="AlphaFoldDB" id="A0A0J8R8X6"/>
<sequence length="231" mass="24611">METLTAAVPSSPSSGSTFPTSVYDHTSLSNTTSSPLALLPSIPKEFFMLSLRFIYRVELFLFVTLPGSVVRALGLDRLVGSLIERGADLIGELGGVIDGGAVDAVAGGMEIAGTDGVAGAAAAAEAANESGFSFGEMLYSLKRFSGFFNYMTSKWSIGCFAVVGSHIESRQYLCFHSPASISKVEPKASLTDNPNYLVCYSNCFLIESMPLPNFARLCLIALWEIQTGVDF</sequence>
<protein>
    <submittedName>
        <fullName evidence="1">Uncharacterized protein</fullName>
    </submittedName>
</protein>
<proteinExistence type="predicted"/>